<gene>
    <name evidence="8" type="primary">tilS</name>
    <name evidence="10" type="ORF">PAMC26577_29015</name>
</gene>
<comment type="catalytic activity">
    <reaction evidence="7 8">
        <text>cytidine(34) in tRNA(Ile2) + L-lysine + ATP = lysidine(34) in tRNA(Ile2) + AMP + diphosphate + H(+)</text>
        <dbReference type="Rhea" id="RHEA:43744"/>
        <dbReference type="Rhea" id="RHEA-COMP:10625"/>
        <dbReference type="Rhea" id="RHEA-COMP:10670"/>
        <dbReference type="ChEBI" id="CHEBI:15378"/>
        <dbReference type="ChEBI" id="CHEBI:30616"/>
        <dbReference type="ChEBI" id="CHEBI:32551"/>
        <dbReference type="ChEBI" id="CHEBI:33019"/>
        <dbReference type="ChEBI" id="CHEBI:82748"/>
        <dbReference type="ChEBI" id="CHEBI:83665"/>
        <dbReference type="ChEBI" id="CHEBI:456215"/>
        <dbReference type="EC" id="6.3.4.19"/>
    </reaction>
</comment>
<dbReference type="HAMAP" id="MF_01161">
    <property type="entry name" value="tRNA_Ile_lys_synt"/>
    <property type="match status" value="1"/>
</dbReference>
<dbReference type="InterPro" id="IPR012094">
    <property type="entry name" value="tRNA_Ile_lys_synt"/>
</dbReference>
<evidence type="ECO:0000256" key="5">
    <source>
        <dbReference type="ARBA" id="ARBA00022741"/>
    </source>
</evidence>
<dbReference type="Pfam" id="PF09179">
    <property type="entry name" value="TilS"/>
    <property type="match status" value="1"/>
</dbReference>
<dbReference type="GO" id="GO:0005737">
    <property type="term" value="C:cytoplasm"/>
    <property type="evidence" value="ECO:0007669"/>
    <property type="project" value="UniProtKB-SubCell"/>
</dbReference>
<dbReference type="CDD" id="cd01992">
    <property type="entry name" value="TilS_N"/>
    <property type="match status" value="1"/>
</dbReference>
<proteinExistence type="inferred from homology"/>
<comment type="caution">
    <text evidence="10">The sequence shown here is derived from an EMBL/GenBank/DDBJ whole genome shotgun (WGS) entry which is preliminary data.</text>
</comment>
<evidence type="ECO:0000256" key="1">
    <source>
        <dbReference type="ARBA" id="ARBA00004496"/>
    </source>
</evidence>
<dbReference type="NCBIfam" id="TIGR02432">
    <property type="entry name" value="lysidine_TilS_N"/>
    <property type="match status" value="1"/>
</dbReference>
<name>A0A242MEP7_CABSO</name>
<dbReference type="InterPro" id="IPR011063">
    <property type="entry name" value="TilS/TtcA_N"/>
</dbReference>
<evidence type="ECO:0000256" key="2">
    <source>
        <dbReference type="ARBA" id="ARBA00022490"/>
    </source>
</evidence>
<accession>A0A242MEP7</accession>
<dbReference type="GO" id="GO:0005524">
    <property type="term" value="F:ATP binding"/>
    <property type="evidence" value="ECO:0007669"/>
    <property type="project" value="UniProtKB-UniRule"/>
</dbReference>
<dbReference type="SUPFAM" id="SSF82829">
    <property type="entry name" value="MesJ substrate recognition domain-like"/>
    <property type="match status" value="1"/>
</dbReference>
<dbReference type="Gene3D" id="1.20.59.20">
    <property type="match status" value="1"/>
</dbReference>
<evidence type="ECO:0000313" key="11">
    <source>
        <dbReference type="Proteomes" id="UP000195221"/>
    </source>
</evidence>
<dbReference type="Pfam" id="PF01171">
    <property type="entry name" value="ATP_bind_3"/>
    <property type="match status" value="1"/>
</dbReference>
<feature type="binding site" evidence="8">
    <location>
        <begin position="37"/>
        <end position="42"/>
    </location>
    <ligand>
        <name>ATP</name>
        <dbReference type="ChEBI" id="CHEBI:30616"/>
    </ligand>
</feature>
<dbReference type="InterPro" id="IPR014729">
    <property type="entry name" value="Rossmann-like_a/b/a_fold"/>
</dbReference>
<dbReference type="InterPro" id="IPR015262">
    <property type="entry name" value="tRNA_Ile_lys_synt_subst-bd"/>
</dbReference>
<dbReference type="PANTHER" id="PTHR43033:SF1">
    <property type="entry name" value="TRNA(ILE)-LYSIDINE SYNTHASE-RELATED"/>
    <property type="match status" value="1"/>
</dbReference>
<keyword evidence="6 8" id="KW-0067">ATP-binding</keyword>
<keyword evidence="2 8" id="KW-0963">Cytoplasm</keyword>
<evidence type="ECO:0000256" key="3">
    <source>
        <dbReference type="ARBA" id="ARBA00022598"/>
    </source>
</evidence>
<comment type="domain">
    <text evidence="8">The N-terminal region contains the highly conserved SGGXDS motif, predicted to be a P-loop motif involved in ATP binding.</text>
</comment>
<protein>
    <recommendedName>
        <fullName evidence="8">tRNA(Ile)-lysidine synthase</fullName>
        <ecNumber evidence="8">6.3.4.19</ecNumber>
    </recommendedName>
    <alternativeName>
        <fullName evidence="8">tRNA(Ile)-2-lysyl-cytidine synthase</fullName>
    </alternativeName>
    <alternativeName>
        <fullName evidence="8">tRNA(Ile)-lysidine synthetase</fullName>
    </alternativeName>
</protein>
<feature type="domain" description="Lysidine-tRNA(Ile) synthetase C-terminal" evidence="9">
    <location>
        <begin position="399"/>
        <end position="473"/>
    </location>
</feature>
<evidence type="ECO:0000256" key="7">
    <source>
        <dbReference type="ARBA" id="ARBA00048539"/>
    </source>
</evidence>
<sequence length="480" mass="52104">MTSDTETPASRLVIDAVRAALADVSTSTDSPIAVAFSGGLDSTTLLDAAVRCAGQARVIALHVHHGLSPNADAWAAHCHAFARGLGVRFVSRQVDVVREGGESLEAAARDARYRALDALCEEQGATTLWLAHHADDQAETVLLQLLRGAGVAGLAAMAPQRADGLSVPRVRPLLHVLKAQLEHYAHQRDLRWIDDESNADTRYARNALRHDVLPALAVHFPGFRDALARTASHAASAQRLLDDLARIDLQSAAHPDDENALMSSAVLTLDDERAINLLRYWMRVLGLQAASTARIGEILRQLRDAAASRDGHALRIDHAGQCLRVYRDSMFWETGDSADPADLDNGAASPRAASRFDWNGESVWRLPQWRGTFVFSPVTDDDTDTAGSVSEATLRLSPLTARSRAGGERVRISANGPSRTLKNLFQEQGVPGWKRDVPLLFSGETLLFVPLIGINRACEPPGSETGPRWRIAWQPDLVIA</sequence>
<dbReference type="InterPro" id="IPR012796">
    <property type="entry name" value="Lysidine-tRNA-synth_C"/>
</dbReference>
<evidence type="ECO:0000256" key="4">
    <source>
        <dbReference type="ARBA" id="ARBA00022694"/>
    </source>
</evidence>
<dbReference type="EC" id="6.3.4.19" evidence="8"/>
<evidence type="ECO:0000256" key="6">
    <source>
        <dbReference type="ARBA" id="ARBA00022840"/>
    </source>
</evidence>
<reference evidence="10 11" key="1">
    <citation type="submission" date="2017-03" db="EMBL/GenBank/DDBJ databases">
        <title>Genome analysis of strain PAMC 26577.</title>
        <authorList>
            <person name="Oh H.-M."/>
            <person name="Yang J.-A."/>
        </authorList>
    </citation>
    <scope>NUCLEOTIDE SEQUENCE [LARGE SCALE GENOMIC DNA]</scope>
    <source>
        <strain evidence="10 11">PAMC 26577</strain>
    </source>
</reference>
<dbReference type="SMART" id="SM00977">
    <property type="entry name" value="TilS_C"/>
    <property type="match status" value="1"/>
</dbReference>
<keyword evidence="4 8" id="KW-0819">tRNA processing</keyword>
<dbReference type="Gene3D" id="3.40.50.620">
    <property type="entry name" value="HUPs"/>
    <property type="match status" value="1"/>
</dbReference>
<dbReference type="RefSeq" id="WP_075360442.1">
    <property type="nucleotide sequence ID" value="NZ_MSRG01000091.1"/>
</dbReference>
<dbReference type="NCBIfam" id="TIGR02433">
    <property type="entry name" value="lysidine_TilS_C"/>
    <property type="match status" value="1"/>
</dbReference>
<keyword evidence="3 8" id="KW-0436">Ligase</keyword>
<evidence type="ECO:0000259" key="9">
    <source>
        <dbReference type="SMART" id="SM00977"/>
    </source>
</evidence>
<comment type="similarity">
    <text evidence="8">Belongs to the tRNA(Ile)-lysidine synthase family.</text>
</comment>
<dbReference type="PANTHER" id="PTHR43033">
    <property type="entry name" value="TRNA(ILE)-LYSIDINE SYNTHASE-RELATED"/>
    <property type="match status" value="1"/>
</dbReference>
<dbReference type="SUPFAM" id="SSF52402">
    <property type="entry name" value="Adenine nucleotide alpha hydrolases-like"/>
    <property type="match status" value="1"/>
</dbReference>
<comment type="subcellular location">
    <subcellularLocation>
        <location evidence="1 8">Cytoplasm</location>
    </subcellularLocation>
</comment>
<dbReference type="Proteomes" id="UP000195221">
    <property type="component" value="Unassembled WGS sequence"/>
</dbReference>
<evidence type="ECO:0000313" key="10">
    <source>
        <dbReference type="EMBL" id="OTP69765.1"/>
    </source>
</evidence>
<dbReference type="GO" id="GO:0006400">
    <property type="term" value="P:tRNA modification"/>
    <property type="evidence" value="ECO:0007669"/>
    <property type="project" value="UniProtKB-UniRule"/>
</dbReference>
<dbReference type="GO" id="GO:0032267">
    <property type="term" value="F:tRNA(Ile)-lysidine synthase activity"/>
    <property type="evidence" value="ECO:0007669"/>
    <property type="project" value="UniProtKB-EC"/>
</dbReference>
<dbReference type="AlphaFoldDB" id="A0A242MEP7"/>
<dbReference type="InterPro" id="IPR012795">
    <property type="entry name" value="tRNA_Ile_lys_synt_N"/>
</dbReference>
<comment type="function">
    <text evidence="8">Ligates lysine onto the cytidine present at position 34 of the AUA codon-specific tRNA(Ile) that contains the anticodon CAU, in an ATP-dependent manner. Cytidine is converted to lysidine, thus changing the amino acid specificity of the tRNA from methionine to isoleucine.</text>
</comment>
<organism evidence="10 11">
    <name type="scientific">Caballeronia sordidicola</name>
    <name type="common">Burkholderia sordidicola</name>
    <dbReference type="NCBI Taxonomy" id="196367"/>
    <lineage>
        <taxon>Bacteria</taxon>
        <taxon>Pseudomonadati</taxon>
        <taxon>Pseudomonadota</taxon>
        <taxon>Betaproteobacteria</taxon>
        <taxon>Burkholderiales</taxon>
        <taxon>Burkholderiaceae</taxon>
        <taxon>Caballeronia</taxon>
    </lineage>
</organism>
<dbReference type="SUPFAM" id="SSF56037">
    <property type="entry name" value="PheT/TilS domain"/>
    <property type="match status" value="1"/>
</dbReference>
<keyword evidence="5 8" id="KW-0547">Nucleotide-binding</keyword>
<dbReference type="Pfam" id="PF11734">
    <property type="entry name" value="TilS_C"/>
    <property type="match status" value="1"/>
</dbReference>
<evidence type="ECO:0000256" key="8">
    <source>
        <dbReference type="HAMAP-Rule" id="MF_01161"/>
    </source>
</evidence>
<dbReference type="EMBL" id="NBTZ01000112">
    <property type="protein sequence ID" value="OTP69765.1"/>
    <property type="molecule type" value="Genomic_DNA"/>
</dbReference>